<evidence type="ECO:0000256" key="4">
    <source>
        <dbReference type="ARBA" id="ARBA00022679"/>
    </source>
</evidence>
<evidence type="ECO:0000256" key="1">
    <source>
        <dbReference type="ARBA" id="ARBA00004776"/>
    </source>
</evidence>
<proteinExistence type="inferred from homology"/>
<evidence type="ECO:0000313" key="6">
    <source>
        <dbReference type="EMBL" id="NNM46678.1"/>
    </source>
</evidence>
<dbReference type="GO" id="GO:0016757">
    <property type="term" value="F:glycosyltransferase activity"/>
    <property type="evidence" value="ECO:0007669"/>
    <property type="project" value="UniProtKB-KW"/>
</dbReference>
<dbReference type="InterPro" id="IPR029044">
    <property type="entry name" value="Nucleotide-diphossugar_trans"/>
</dbReference>
<dbReference type="Pfam" id="PF13692">
    <property type="entry name" value="Glyco_trans_1_4"/>
    <property type="match status" value="1"/>
</dbReference>
<dbReference type="SUPFAM" id="SSF53448">
    <property type="entry name" value="Nucleotide-diphospho-sugar transferases"/>
    <property type="match status" value="1"/>
</dbReference>
<sequence length="647" mass="71486">MTGTTVVVVNYGTHDLLATNLIAVSDGSPDLDVVVVDNFSTVAEREAVRELCSRQGWRAVLVDRNVGFGEGVNRGAAAAVQGGADRLLILNPDATIGADSVRLLVDAVTADPMAMVSPVVLRPDGSTWFAGNVVHLRDGRIEATRRLDPARAHAVVPWLSGACLMVSRELWEKVGGFDPEYFMYWEDVDLSYRVQAVGGTVRVLPEATAVHDEGGSQRGAHRLSPLYYYFNIRNRLLFAARHLPAAGRRDWARSSLREGMAILRRGGRRHLVERGSPLATAARATLDGLRLVRDRRRGPSDPIRVLLSFPPPVVTSNPYNVMLAEAVADVPGVRVANFSWREALLGQYDVFHAHWPESAMAGRDRLRRAAKQVLFAVIVLRMRCKGVAWVRTMHNLALPEGISRFQRQLLLATERMTDLRILINEATPFDPTRPVEVVPHGDYRQWFAPFPRAERQPGRILFFGTVRRYKGLPRLVEAFRATTDEGLSLRIAGRVSNPEYEPELRALVAGDPRIDLTVGFVSDPDLVREVSAAQLVVLPYPEMHNSGSVLAALSLGTPVLVPDNEVNRRLSAEVGPGWVHTFADELEPQDLHRTLATLGEQWPPADPDLSARDWDLGGRLHAAAYRRAVGLRTGMGAPEPTSRHHQP</sequence>
<comment type="pathway">
    <text evidence="1">Cell wall biogenesis; cell wall polysaccharide biosynthesis.</text>
</comment>
<keyword evidence="3" id="KW-0328">Glycosyltransferase</keyword>
<dbReference type="AlphaFoldDB" id="A0A849HGY3"/>
<dbReference type="PANTHER" id="PTHR43179:SF12">
    <property type="entry name" value="GALACTOFURANOSYLTRANSFERASE GLFT2"/>
    <property type="match status" value="1"/>
</dbReference>
<dbReference type="CDD" id="cd04186">
    <property type="entry name" value="GT_2_like_c"/>
    <property type="match status" value="1"/>
</dbReference>
<feature type="domain" description="Glycosyltransferase 2-like" evidence="5">
    <location>
        <begin position="88"/>
        <end position="217"/>
    </location>
</feature>
<dbReference type="SUPFAM" id="SSF53756">
    <property type="entry name" value="UDP-Glycosyltransferase/glycogen phosphorylase"/>
    <property type="match status" value="1"/>
</dbReference>
<evidence type="ECO:0000256" key="2">
    <source>
        <dbReference type="ARBA" id="ARBA00006739"/>
    </source>
</evidence>
<dbReference type="InterPro" id="IPR001173">
    <property type="entry name" value="Glyco_trans_2-like"/>
</dbReference>
<gene>
    <name evidence="6" type="ORF">HJG52_11750</name>
</gene>
<dbReference type="Proteomes" id="UP000588586">
    <property type="component" value="Unassembled WGS sequence"/>
</dbReference>
<dbReference type="Gene3D" id="3.90.550.10">
    <property type="entry name" value="Spore Coat Polysaccharide Biosynthesis Protein SpsA, Chain A"/>
    <property type="match status" value="1"/>
</dbReference>
<dbReference type="EMBL" id="JABEPQ010000002">
    <property type="protein sequence ID" value="NNM46678.1"/>
    <property type="molecule type" value="Genomic_DNA"/>
</dbReference>
<accession>A0A849HGY3</accession>
<reference evidence="6 7" key="1">
    <citation type="submission" date="2020-04" db="EMBL/GenBank/DDBJ databases">
        <title>Knoellia sp. isolate from air conditioner.</title>
        <authorList>
            <person name="Chea S."/>
            <person name="Kim D.-U."/>
        </authorList>
    </citation>
    <scope>NUCLEOTIDE SEQUENCE [LARGE SCALE GENOMIC DNA]</scope>
    <source>
        <strain evidence="6 7">DB2414S</strain>
    </source>
</reference>
<dbReference type="Gene3D" id="3.40.50.2000">
    <property type="entry name" value="Glycogen Phosphorylase B"/>
    <property type="match status" value="1"/>
</dbReference>
<evidence type="ECO:0000259" key="5">
    <source>
        <dbReference type="Pfam" id="PF13632"/>
    </source>
</evidence>
<keyword evidence="7" id="KW-1185">Reference proteome</keyword>
<evidence type="ECO:0000256" key="3">
    <source>
        <dbReference type="ARBA" id="ARBA00022676"/>
    </source>
</evidence>
<organism evidence="6 7">
    <name type="scientific">Knoellia koreensis</name>
    <dbReference type="NCBI Taxonomy" id="2730921"/>
    <lineage>
        <taxon>Bacteria</taxon>
        <taxon>Bacillati</taxon>
        <taxon>Actinomycetota</taxon>
        <taxon>Actinomycetes</taxon>
        <taxon>Micrococcales</taxon>
        <taxon>Intrasporangiaceae</taxon>
        <taxon>Knoellia</taxon>
    </lineage>
</organism>
<keyword evidence="4 6" id="KW-0808">Transferase</keyword>
<comment type="similarity">
    <text evidence="2">Belongs to the glycosyltransferase 2 family.</text>
</comment>
<evidence type="ECO:0000313" key="7">
    <source>
        <dbReference type="Proteomes" id="UP000588586"/>
    </source>
</evidence>
<dbReference type="RefSeq" id="WP_171243747.1">
    <property type="nucleotide sequence ID" value="NZ_JABEPQ010000002.1"/>
</dbReference>
<protein>
    <submittedName>
        <fullName evidence="6">Glycosyltransferase</fullName>
    </submittedName>
</protein>
<dbReference type="Pfam" id="PF13632">
    <property type="entry name" value="Glyco_trans_2_3"/>
    <property type="match status" value="1"/>
</dbReference>
<dbReference type="PANTHER" id="PTHR43179">
    <property type="entry name" value="RHAMNOSYLTRANSFERASE WBBL"/>
    <property type="match status" value="1"/>
</dbReference>
<name>A0A849HGY3_9MICO</name>
<comment type="caution">
    <text evidence="6">The sequence shown here is derived from an EMBL/GenBank/DDBJ whole genome shotgun (WGS) entry which is preliminary data.</text>
</comment>